<reference evidence="2" key="1">
    <citation type="submission" date="2020-06" db="EMBL/GenBank/DDBJ databases">
        <title>WGS assembly of Ceratodon purpureus strain R40.</title>
        <authorList>
            <person name="Carey S.B."/>
            <person name="Jenkins J."/>
            <person name="Shu S."/>
            <person name="Lovell J.T."/>
            <person name="Sreedasyam A."/>
            <person name="Maumus F."/>
            <person name="Tiley G.P."/>
            <person name="Fernandez-Pozo N."/>
            <person name="Barry K."/>
            <person name="Chen C."/>
            <person name="Wang M."/>
            <person name="Lipzen A."/>
            <person name="Daum C."/>
            <person name="Saski C.A."/>
            <person name="Payton A.C."/>
            <person name="Mcbreen J.C."/>
            <person name="Conrad R.E."/>
            <person name="Kollar L.M."/>
            <person name="Olsson S."/>
            <person name="Huttunen S."/>
            <person name="Landis J.B."/>
            <person name="Wickett N.J."/>
            <person name="Johnson M.G."/>
            <person name="Rensing S.A."/>
            <person name="Grimwood J."/>
            <person name="Schmutz J."/>
            <person name="Mcdaniel S.F."/>
        </authorList>
    </citation>
    <scope>NUCLEOTIDE SEQUENCE</scope>
    <source>
        <strain evidence="2">R40</strain>
    </source>
</reference>
<evidence type="ECO:0000313" key="2">
    <source>
        <dbReference type="EMBL" id="KAG0590293.1"/>
    </source>
</evidence>
<comment type="caution">
    <text evidence="2">The sequence shown here is derived from an EMBL/GenBank/DDBJ whole genome shotgun (WGS) entry which is preliminary data.</text>
</comment>
<keyword evidence="3" id="KW-1185">Reference proteome</keyword>
<evidence type="ECO:0000256" key="1">
    <source>
        <dbReference type="SAM" id="SignalP"/>
    </source>
</evidence>
<accession>A0A8T0J671</accession>
<dbReference type="EMBL" id="CM026421">
    <property type="protein sequence ID" value="KAG0590293.1"/>
    <property type="molecule type" value="Genomic_DNA"/>
</dbReference>
<proteinExistence type="predicted"/>
<sequence length="107" mass="11985">MQCSSCLSVLAVSAYVIHLWKVMRARHGCFKNVLSLHTCSLAPAPLGICPTFFSNRFGLHWRLGFRTVAAILEPDMVCSLSTEKNSRVQPLIRDSVSRLQGINTEFF</sequence>
<feature type="signal peptide" evidence="1">
    <location>
        <begin position="1"/>
        <end position="25"/>
    </location>
</feature>
<name>A0A8T0J671_CERPU</name>
<evidence type="ECO:0000313" key="3">
    <source>
        <dbReference type="Proteomes" id="UP000822688"/>
    </source>
</evidence>
<keyword evidence="1" id="KW-0732">Signal</keyword>
<feature type="chain" id="PRO_5035792253" description="Secreted protein" evidence="1">
    <location>
        <begin position="26"/>
        <end position="107"/>
    </location>
</feature>
<evidence type="ECO:0008006" key="4">
    <source>
        <dbReference type="Google" id="ProtNLM"/>
    </source>
</evidence>
<gene>
    <name evidence="2" type="ORF">KC19_1G087200</name>
</gene>
<dbReference type="Proteomes" id="UP000822688">
    <property type="component" value="Chromosome 1"/>
</dbReference>
<dbReference type="AlphaFoldDB" id="A0A8T0J671"/>
<protein>
    <recommendedName>
        <fullName evidence="4">Secreted protein</fullName>
    </recommendedName>
</protein>
<organism evidence="2 3">
    <name type="scientific">Ceratodon purpureus</name>
    <name type="common">Fire moss</name>
    <name type="synonym">Dicranum purpureum</name>
    <dbReference type="NCBI Taxonomy" id="3225"/>
    <lineage>
        <taxon>Eukaryota</taxon>
        <taxon>Viridiplantae</taxon>
        <taxon>Streptophyta</taxon>
        <taxon>Embryophyta</taxon>
        <taxon>Bryophyta</taxon>
        <taxon>Bryophytina</taxon>
        <taxon>Bryopsida</taxon>
        <taxon>Dicranidae</taxon>
        <taxon>Pseudoditrichales</taxon>
        <taxon>Ditrichaceae</taxon>
        <taxon>Ceratodon</taxon>
    </lineage>
</organism>